<sequence length="113" mass="12871">MTGSMMLVHTFRMVFYRMKCTDRTDNPAEQLYGAAANERKPFEWLDLIQLTVLMGLVLCALEPKLFHFGGVGSLVMNNQCSSKRVLLRAFTVLHCKYGVTLFSVLFYVPVTEL</sequence>
<accession>A0A016UQF3</accession>
<gene>
    <name evidence="2" type="primary">Acey_s0031.g2303</name>
    <name evidence="2" type="ORF">Y032_0031g2303</name>
</gene>
<dbReference type="AlphaFoldDB" id="A0A016UQF3"/>
<feature type="transmembrane region" description="Helical" evidence="1">
    <location>
        <begin position="85"/>
        <end position="108"/>
    </location>
</feature>
<organism evidence="2 3">
    <name type="scientific">Ancylostoma ceylanicum</name>
    <dbReference type="NCBI Taxonomy" id="53326"/>
    <lineage>
        <taxon>Eukaryota</taxon>
        <taxon>Metazoa</taxon>
        <taxon>Ecdysozoa</taxon>
        <taxon>Nematoda</taxon>
        <taxon>Chromadorea</taxon>
        <taxon>Rhabditida</taxon>
        <taxon>Rhabditina</taxon>
        <taxon>Rhabditomorpha</taxon>
        <taxon>Strongyloidea</taxon>
        <taxon>Ancylostomatidae</taxon>
        <taxon>Ancylostomatinae</taxon>
        <taxon>Ancylostoma</taxon>
    </lineage>
</organism>
<keyword evidence="1" id="KW-0472">Membrane</keyword>
<reference evidence="3" key="1">
    <citation type="journal article" date="2015" name="Nat. Genet.">
        <title>The genome and transcriptome of the zoonotic hookworm Ancylostoma ceylanicum identify infection-specific gene families.</title>
        <authorList>
            <person name="Schwarz E.M."/>
            <person name="Hu Y."/>
            <person name="Antoshechkin I."/>
            <person name="Miller M.M."/>
            <person name="Sternberg P.W."/>
            <person name="Aroian R.V."/>
        </authorList>
    </citation>
    <scope>NUCLEOTIDE SEQUENCE</scope>
    <source>
        <strain evidence="3">HY135</strain>
    </source>
</reference>
<evidence type="ECO:0000313" key="2">
    <source>
        <dbReference type="EMBL" id="EYC17161.1"/>
    </source>
</evidence>
<keyword evidence="1" id="KW-0812">Transmembrane</keyword>
<dbReference type="Proteomes" id="UP000024635">
    <property type="component" value="Unassembled WGS sequence"/>
</dbReference>
<comment type="caution">
    <text evidence="2">The sequence shown here is derived from an EMBL/GenBank/DDBJ whole genome shotgun (WGS) entry which is preliminary data.</text>
</comment>
<keyword evidence="3" id="KW-1185">Reference proteome</keyword>
<evidence type="ECO:0000313" key="3">
    <source>
        <dbReference type="Proteomes" id="UP000024635"/>
    </source>
</evidence>
<proteinExistence type="predicted"/>
<protein>
    <submittedName>
        <fullName evidence="2">Uncharacterized protein</fullName>
    </submittedName>
</protein>
<keyword evidence="1" id="KW-1133">Transmembrane helix</keyword>
<evidence type="ECO:0000256" key="1">
    <source>
        <dbReference type="SAM" id="Phobius"/>
    </source>
</evidence>
<name>A0A016UQF3_9BILA</name>
<dbReference type="EMBL" id="JARK01001367">
    <property type="protein sequence ID" value="EYC17161.1"/>
    <property type="molecule type" value="Genomic_DNA"/>
</dbReference>